<reference evidence="5" key="2">
    <citation type="submission" date="2020-09" db="EMBL/GenBank/DDBJ databases">
        <authorList>
            <person name="Sun Q."/>
            <person name="Zhou Y."/>
        </authorList>
    </citation>
    <scope>NUCLEOTIDE SEQUENCE</scope>
    <source>
        <strain evidence="5">CGMCC 1.12426</strain>
    </source>
</reference>
<evidence type="ECO:0000256" key="1">
    <source>
        <dbReference type="ARBA" id="ARBA00005199"/>
    </source>
</evidence>
<dbReference type="GO" id="GO:0004805">
    <property type="term" value="F:trehalose-phosphatase activity"/>
    <property type="evidence" value="ECO:0007669"/>
    <property type="project" value="UniProtKB-EC"/>
</dbReference>
<dbReference type="GO" id="GO:0046872">
    <property type="term" value="F:metal ion binding"/>
    <property type="evidence" value="ECO:0007669"/>
    <property type="project" value="UniProtKB-KW"/>
</dbReference>
<dbReference type="GO" id="GO:0005992">
    <property type="term" value="P:trehalose biosynthetic process"/>
    <property type="evidence" value="ECO:0007669"/>
    <property type="project" value="InterPro"/>
</dbReference>
<comment type="similarity">
    <text evidence="2 4">Belongs to the trehalose phosphatase family.</text>
</comment>
<keyword evidence="4" id="KW-0479">Metal-binding</keyword>
<dbReference type="PANTHER" id="PTHR43768:SF3">
    <property type="entry name" value="TREHALOSE 6-PHOSPHATE PHOSPHATASE"/>
    <property type="match status" value="1"/>
</dbReference>
<dbReference type="EC" id="3.1.3.12" evidence="4"/>
<reference evidence="5" key="1">
    <citation type="journal article" date="2014" name="Int. J. Syst. Evol. Microbiol.">
        <title>Complete genome sequence of Corynebacterium casei LMG S-19264T (=DSM 44701T), isolated from a smear-ripened cheese.</title>
        <authorList>
            <consortium name="US DOE Joint Genome Institute (JGI-PGF)"/>
            <person name="Walter F."/>
            <person name="Albersmeier A."/>
            <person name="Kalinowski J."/>
            <person name="Ruckert C."/>
        </authorList>
    </citation>
    <scope>NUCLEOTIDE SEQUENCE</scope>
    <source>
        <strain evidence="5">CGMCC 1.12426</strain>
    </source>
</reference>
<dbReference type="RefSeq" id="WP_150497554.1">
    <property type="nucleotide sequence ID" value="NZ_BMFA01000014.1"/>
</dbReference>
<gene>
    <name evidence="5" type="ORF">GCM10011316_36080</name>
</gene>
<evidence type="ECO:0000256" key="3">
    <source>
        <dbReference type="ARBA" id="ARBA00022801"/>
    </source>
</evidence>
<accession>A0A916TMY0</accession>
<evidence type="ECO:0000256" key="2">
    <source>
        <dbReference type="ARBA" id="ARBA00008770"/>
    </source>
</evidence>
<dbReference type="Gene3D" id="3.40.50.1000">
    <property type="entry name" value="HAD superfamily/HAD-like"/>
    <property type="match status" value="1"/>
</dbReference>
<comment type="function">
    <text evidence="4">Removes the phosphate from trehalose 6-phosphate to produce free trehalose.</text>
</comment>
<dbReference type="SUPFAM" id="SSF56784">
    <property type="entry name" value="HAD-like"/>
    <property type="match status" value="1"/>
</dbReference>
<evidence type="ECO:0000313" key="6">
    <source>
        <dbReference type="Proteomes" id="UP000605148"/>
    </source>
</evidence>
<dbReference type="NCBIfam" id="TIGR01484">
    <property type="entry name" value="HAD-SF-IIB"/>
    <property type="match status" value="1"/>
</dbReference>
<comment type="pathway">
    <text evidence="1 4">Glycan biosynthesis; trehalose biosynthesis.</text>
</comment>
<dbReference type="Pfam" id="PF02358">
    <property type="entry name" value="Trehalose_PPase"/>
    <property type="match status" value="1"/>
</dbReference>
<keyword evidence="6" id="KW-1185">Reference proteome</keyword>
<dbReference type="EMBL" id="BMFA01000014">
    <property type="protein sequence ID" value="GGB60851.1"/>
    <property type="molecule type" value="Genomic_DNA"/>
</dbReference>
<comment type="catalytic activity">
    <reaction evidence="4">
        <text>alpha,alpha-trehalose 6-phosphate + H2O = alpha,alpha-trehalose + phosphate</text>
        <dbReference type="Rhea" id="RHEA:23420"/>
        <dbReference type="ChEBI" id="CHEBI:15377"/>
        <dbReference type="ChEBI" id="CHEBI:16551"/>
        <dbReference type="ChEBI" id="CHEBI:43474"/>
        <dbReference type="ChEBI" id="CHEBI:58429"/>
        <dbReference type="EC" id="3.1.3.12"/>
    </reaction>
</comment>
<dbReference type="InterPro" id="IPR003337">
    <property type="entry name" value="Trehalose_PPase"/>
</dbReference>
<name>A0A916TMY0_9HYPH</name>
<organism evidence="5 6">
    <name type="scientific">Roseibium aquae</name>
    <dbReference type="NCBI Taxonomy" id="1323746"/>
    <lineage>
        <taxon>Bacteria</taxon>
        <taxon>Pseudomonadati</taxon>
        <taxon>Pseudomonadota</taxon>
        <taxon>Alphaproteobacteria</taxon>
        <taxon>Hyphomicrobiales</taxon>
        <taxon>Stappiaceae</taxon>
        <taxon>Roseibium</taxon>
    </lineage>
</organism>
<protein>
    <recommendedName>
        <fullName evidence="4">Trehalose 6-phosphate phosphatase</fullName>
        <ecNumber evidence="4">3.1.3.12</ecNumber>
    </recommendedName>
</protein>
<comment type="caution">
    <text evidence="5">The sequence shown here is derived from an EMBL/GenBank/DDBJ whole genome shotgun (WGS) entry which is preliminary data.</text>
</comment>
<dbReference type="OrthoDB" id="9814913at2"/>
<sequence length="245" mass="26138">METPPHVRPDMALFLDFDGTLVDLAPRPEQVAVSPGVVDTLSRLQVCLDGAVAVISGRPIAEIDHFLDPLQLPAAGLHGLEHRKAVGADIIRDKPTGAIAQLKADLEASDLLTNGVFLENKGVALAVHYRANPDREEDVRGVMQEAVAGLDNLHLVEGKMVIEAKPATSDKGRAVEAFMAHAPFKDRTPVFIGDDVTDEDGLAAAQRLGGLGVKVGMGQTCAHYRLSSVPAVHAWLTSNFLALEH</sequence>
<proteinExistence type="inferred from homology"/>
<keyword evidence="3 4" id="KW-0378">Hydrolase</keyword>
<dbReference type="InterPro" id="IPR044651">
    <property type="entry name" value="OTSB-like"/>
</dbReference>
<dbReference type="AlphaFoldDB" id="A0A916TMY0"/>
<dbReference type="InterPro" id="IPR036412">
    <property type="entry name" value="HAD-like_sf"/>
</dbReference>
<dbReference type="CDD" id="cd01627">
    <property type="entry name" value="HAD_TPP"/>
    <property type="match status" value="1"/>
</dbReference>
<dbReference type="PANTHER" id="PTHR43768">
    <property type="entry name" value="TREHALOSE 6-PHOSPHATE PHOSPHATASE"/>
    <property type="match status" value="1"/>
</dbReference>
<keyword evidence="4" id="KW-0460">Magnesium</keyword>
<dbReference type="Proteomes" id="UP000605148">
    <property type="component" value="Unassembled WGS sequence"/>
</dbReference>
<dbReference type="Gene3D" id="3.30.70.1020">
    <property type="entry name" value="Trehalose-6-phosphate phosphatase related protein, domain 2"/>
    <property type="match status" value="1"/>
</dbReference>
<comment type="cofactor">
    <cofactor evidence="4">
        <name>Mg(2+)</name>
        <dbReference type="ChEBI" id="CHEBI:18420"/>
    </cofactor>
</comment>
<dbReference type="NCBIfam" id="TIGR00685">
    <property type="entry name" value="T6PP"/>
    <property type="match status" value="1"/>
</dbReference>
<dbReference type="InterPro" id="IPR023214">
    <property type="entry name" value="HAD_sf"/>
</dbReference>
<evidence type="ECO:0000256" key="4">
    <source>
        <dbReference type="RuleBase" id="RU361117"/>
    </source>
</evidence>
<evidence type="ECO:0000313" key="5">
    <source>
        <dbReference type="EMBL" id="GGB60851.1"/>
    </source>
</evidence>
<dbReference type="InterPro" id="IPR006379">
    <property type="entry name" value="HAD-SF_hydro_IIB"/>
</dbReference>